<accession>A0A6J6FNM4</accession>
<dbReference type="EMBL" id="CAEZUE010000035">
    <property type="protein sequence ID" value="CAB4588584.1"/>
    <property type="molecule type" value="Genomic_DNA"/>
</dbReference>
<proteinExistence type="predicted"/>
<protein>
    <submittedName>
        <fullName evidence="1">Unannotated protein</fullName>
    </submittedName>
</protein>
<dbReference type="AlphaFoldDB" id="A0A6J6FNM4"/>
<organism evidence="1">
    <name type="scientific">freshwater metagenome</name>
    <dbReference type="NCBI Taxonomy" id="449393"/>
    <lineage>
        <taxon>unclassified sequences</taxon>
        <taxon>metagenomes</taxon>
        <taxon>ecological metagenomes</taxon>
    </lineage>
</organism>
<evidence type="ECO:0000313" key="1">
    <source>
        <dbReference type="EMBL" id="CAB4588584.1"/>
    </source>
</evidence>
<name>A0A6J6FNM4_9ZZZZ</name>
<gene>
    <name evidence="1" type="ORF">UFOPK1788_00392</name>
</gene>
<reference evidence="1" key="1">
    <citation type="submission" date="2020-05" db="EMBL/GenBank/DDBJ databases">
        <authorList>
            <person name="Chiriac C."/>
            <person name="Salcher M."/>
            <person name="Ghai R."/>
            <person name="Kavagutti S V."/>
        </authorList>
    </citation>
    <scope>NUCLEOTIDE SEQUENCE</scope>
</reference>
<sequence length="168" mass="18695">MRPMTFVYDDTGTLNNAPRDVTELLDDLLVMTEATQFEDDPIVLDAMPSLDHADDFMDRVIAMLTDVHVVFTMSALVGERSDTAAALRESLTRATLKLANLRRFHDAFDGHYEWDSDENGLLVEWVSENASVRLHVPDPRDGNDFTLVVRGPSGDFSWSSFTDIAAGG</sequence>